<dbReference type="GO" id="GO:0004657">
    <property type="term" value="F:proline dehydrogenase activity"/>
    <property type="evidence" value="ECO:0007669"/>
    <property type="project" value="TreeGrafter"/>
</dbReference>
<proteinExistence type="inferred from homology"/>
<dbReference type="InterPro" id="IPR045170">
    <property type="entry name" value="MTOX"/>
</dbReference>
<dbReference type="InterPro" id="IPR036188">
    <property type="entry name" value="FAD/NAD-bd_sf"/>
</dbReference>
<dbReference type="InterPro" id="IPR006076">
    <property type="entry name" value="FAD-dep_OxRdtase"/>
</dbReference>
<keyword evidence="5" id="KW-0560">Oxidoreductase</keyword>
<evidence type="ECO:0000313" key="8">
    <source>
        <dbReference type="Proteomes" id="UP000799421"/>
    </source>
</evidence>
<evidence type="ECO:0000313" key="7">
    <source>
        <dbReference type="EMBL" id="KAF2863744.1"/>
    </source>
</evidence>
<dbReference type="SUPFAM" id="SSF54373">
    <property type="entry name" value="FAD-linked reductases, C-terminal domain"/>
    <property type="match status" value="1"/>
</dbReference>
<dbReference type="OrthoDB" id="2219495at2759"/>
<evidence type="ECO:0000256" key="4">
    <source>
        <dbReference type="ARBA" id="ARBA00022827"/>
    </source>
</evidence>
<evidence type="ECO:0000259" key="6">
    <source>
        <dbReference type="Pfam" id="PF01266"/>
    </source>
</evidence>
<dbReference type="SUPFAM" id="SSF51905">
    <property type="entry name" value="FAD/NAD(P)-binding domain"/>
    <property type="match status" value="1"/>
</dbReference>
<keyword evidence="4" id="KW-0274">FAD</keyword>
<dbReference type="Proteomes" id="UP000799421">
    <property type="component" value="Unassembled WGS sequence"/>
</dbReference>
<keyword evidence="8" id="KW-1185">Reference proteome</keyword>
<evidence type="ECO:0000256" key="1">
    <source>
        <dbReference type="ARBA" id="ARBA00001974"/>
    </source>
</evidence>
<sequence length="443" mass="49269">MSTPSSIVVVGSGVFGLSTAKALTERDEYKNSTITVLERLEFPAVDGSSVDSSRIVRADYADEAYARLMNEAHPIWRGEFGADGRYSENGLCIVSGKASSGEEALYLEKALESLRDGLGLKIGKKEDGDQVEVLDSPEDVKRAMHGMGGDCGKRGYINWTAGWANAEEGVRHMRRLIEKTGRVEFRQAEVTRLEFSNGLVQKICLANGEPLTADLFILATGAWTPKLIDLTGIATATGQCLAYIELTSDEQARLGDSPTLLCEDNGIYILPPRNNILKIARHGYGYANPIEIPHPELEGKTLTVSLPRTTQDNPDLSIPPEGSNELRDYMVKCMPFLANRPWKRTRICWYTDTKLGDFLVDYHPKYSNLFVATAGNGHGYKFLPVIGERIVDIIQRKDRDELGAKLRKKWRWGGARPDENLVWTEDWRGGQKGMILDDELAKK</sequence>
<dbReference type="PANTHER" id="PTHR10961:SF46">
    <property type="entry name" value="PEROXISOMAL SARCOSINE OXIDASE"/>
    <property type="match status" value="1"/>
</dbReference>
<comment type="cofactor">
    <cofactor evidence="1">
        <name>FAD</name>
        <dbReference type="ChEBI" id="CHEBI:57692"/>
    </cofactor>
</comment>
<organism evidence="7 8">
    <name type="scientific">Piedraia hortae CBS 480.64</name>
    <dbReference type="NCBI Taxonomy" id="1314780"/>
    <lineage>
        <taxon>Eukaryota</taxon>
        <taxon>Fungi</taxon>
        <taxon>Dikarya</taxon>
        <taxon>Ascomycota</taxon>
        <taxon>Pezizomycotina</taxon>
        <taxon>Dothideomycetes</taxon>
        <taxon>Dothideomycetidae</taxon>
        <taxon>Capnodiales</taxon>
        <taxon>Piedraiaceae</taxon>
        <taxon>Piedraia</taxon>
    </lineage>
</organism>
<dbReference type="PANTHER" id="PTHR10961">
    <property type="entry name" value="PEROXISOMAL SARCOSINE OXIDASE"/>
    <property type="match status" value="1"/>
</dbReference>
<name>A0A6A7C8B8_9PEZI</name>
<evidence type="ECO:0000256" key="5">
    <source>
        <dbReference type="ARBA" id="ARBA00023002"/>
    </source>
</evidence>
<dbReference type="GO" id="GO:0008115">
    <property type="term" value="F:sarcosine oxidase activity"/>
    <property type="evidence" value="ECO:0007669"/>
    <property type="project" value="TreeGrafter"/>
</dbReference>
<gene>
    <name evidence="7" type="ORF">K470DRAFT_280039</name>
</gene>
<feature type="domain" description="FAD dependent oxidoreductase" evidence="6">
    <location>
        <begin position="7"/>
        <end position="392"/>
    </location>
</feature>
<reference evidence="7" key="1">
    <citation type="journal article" date="2020" name="Stud. Mycol.">
        <title>101 Dothideomycetes genomes: a test case for predicting lifestyles and emergence of pathogens.</title>
        <authorList>
            <person name="Haridas S."/>
            <person name="Albert R."/>
            <person name="Binder M."/>
            <person name="Bloem J."/>
            <person name="Labutti K."/>
            <person name="Salamov A."/>
            <person name="Andreopoulos B."/>
            <person name="Baker S."/>
            <person name="Barry K."/>
            <person name="Bills G."/>
            <person name="Bluhm B."/>
            <person name="Cannon C."/>
            <person name="Castanera R."/>
            <person name="Culley D."/>
            <person name="Daum C."/>
            <person name="Ezra D."/>
            <person name="Gonzalez J."/>
            <person name="Henrissat B."/>
            <person name="Kuo A."/>
            <person name="Liang C."/>
            <person name="Lipzen A."/>
            <person name="Lutzoni F."/>
            <person name="Magnuson J."/>
            <person name="Mondo S."/>
            <person name="Nolan M."/>
            <person name="Ohm R."/>
            <person name="Pangilinan J."/>
            <person name="Park H.-J."/>
            <person name="Ramirez L."/>
            <person name="Alfaro M."/>
            <person name="Sun H."/>
            <person name="Tritt A."/>
            <person name="Yoshinaga Y."/>
            <person name="Zwiers L.-H."/>
            <person name="Turgeon B."/>
            <person name="Goodwin S."/>
            <person name="Spatafora J."/>
            <person name="Crous P."/>
            <person name="Grigoriev I."/>
        </authorList>
    </citation>
    <scope>NUCLEOTIDE SEQUENCE</scope>
    <source>
        <strain evidence="7">CBS 480.64</strain>
    </source>
</reference>
<dbReference type="Pfam" id="PF01266">
    <property type="entry name" value="DAO"/>
    <property type="match status" value="1"/>
</dbReference>
<dbReference type="Gene3D" id="3.50.50.60">
    <property type="entry name" value="FAD/NAD(P)-binding domain"/>
    <property type="match status" value="1"/>
</dbReference>
<comment type="similarity">
    <text evidence="2">Belongs to the MSOX/MTOX family.</text>
</comment>
<dbReference type="GO" id="GO:0050660">
    <property type="term" value="F:flavin adenine dinucleotide binding"/>
    <property type="evidence" value="ECO:0007669"/>
    <property type="project" value="InterPro"/>
</dbReference>
<dbReference type="AlphaFoldDB" id="A0A6A7C8B8"/>
<keyword evidence="3" id="KW-0285">Flavoprotein</keyword>
<dbReference type="Gene3D" id="3.30.9.10">
    <property type="entry name" value="D-Amino Acid Oxidase, subunit A, domain 2"/>
    <property type="match status" value="1"/>
</dbReference>
<evidence type="ECO:0000256" key="3">
    <source>
        <dbReference type="ARBA" id="ARBA00022630"/>
    </source>
</evidence>
<dbReference type="EMBL" id="MU005959">
    <property type="protein sequence ID" value="KAF2863744.1"/>
    <property type="molecule type" value="Genomic_DNA"/>
</dbReference>
<dbReference type="GO" id="GO:0050031">
    <property type="term" value="F:L-pipecolate oxidase activity"/>
    <property type="evidence" value="ECO:0007669"/>
    <property type="project" value="TreeGrafter"/>
</dbReference>
<protein>
    <submittedName>
        <fullName evidence="7">FAD dependent oxidoreductase</fullName>
    </submittedName>
</protein>
<evidence type="ECO:0000256" key="2">
    <source>
        <dbReference type="ARBA" id="ARBA00010989"/>
    </source>
</evidence>
<accession>A0A6A7C8B8</accession>